<proteinExistence type="predicted"/>
<evidence type="ECO:0000313" key="1">
    <source>
        <dbReference type="EMBL" id="MDN7796653.1"/>
    </source>
</evidence>
<accession>A0AAW7T757</accession>
<organism evidence="1 2">
    <name type="scientific">Burkholderia vietnamiensis</name>
    <dbReference type="NCBI Taxonomy" id="60552"/>
    <lineage>
        <taxon>Bacteria</taxon>
        <taxon>Pseudomonadati</taxon>
        <taxon>Pseudomonadota</taxon>
        <taxon>Betaproteobacteria</taxon>
        <taxon>Burkholderiales</taxon>
        <taxon>Burkholderiaceae</taxon>
        <taxon>Burkholderia</taxon>
        <taxon>Burkholderia cepacia complex</taxon>
    </lineage>
</organism>
<protein>
    <submittedName>
        <fullName evidence="1">Uncharacterized protein</fullName>
    </submittedName>
</protein>
<dbReference type="Gene3D" id="3.40.50.1820">
    <property type="entry name" value="alpha/beta hydrolase"/>
    <property type="match status" value="1"/>
</dbReference>
<gene>
    <name evidence="1" type="ORF">QZM33_17090</name>
</gene>
<dbReference type="AlphaFoldDB" id="A0AAW7T757"/>
<comment type="caution">
    <text evidence="1">The sequence shown here is derived from an EMBL/GenBank/DDBJ whole genome shotgun (WGS) entry which is preliminary data.</text>
</comment>
<dbReference type="RefSeq" id="WP_014725976.1">
    <property type="nucleotide sequence ID" value="NZ_CADFEX010000002.1"/>
</dbReference>
<reference evidence="1" key="1">
    <citation type="submission" date="2023-07" db="EMBL/GenBank/DDBJ databases">
        <title>A collection of bacterial strains from the Burkholderia cepacia Research Laboratory and Repository.</title>
        <authorList>
            <person name="Lipuma J."/>
            <person name="Spilker T."/>
            <person name="Caverly L."/>
        </authorList>
    </citation>
    <scope>NUCLEOTIDE SEQUENCE</scope>
    <source>
        <strain evidence="1">AU44268</strain>
    </source>
</reference>
<evidence type="ECO:0000313" key="2">
    <source>
        <dbReference type="Proteomes" id="UP001171620"/>
    </source>
</evidence>
<name>A0AAW7T757_BURVI</name>
<sequence length="47" mass="5220">MLHLPDHRVFGNGHGLIYEKNSDEALAPVLSWLVEHTEAAEPLHSTS</sequence>
<dbReference type="Proteomes" id="UP001171620">
    <property type="component" value="Unassembled WGS sequence"/>
</dbReference>
<dbReference type="EMBL" id="JAUJRV010000012">
    <property type="protein sequence ID" value="MDN7796653.1"/>
    <property type="molecule type" value="Genomic_DNA"/>
</dbReference>
<dbReference type="InterPro" id="IPR029058">
    <property type="entry name" value="AB_hydrolase_fold"/>
</dbReference>